<evidence type="ECO:0000256" key="1">
    <source>
        <dbReference type="ARBA" id="ARBA00008106"/>
    </source>
</evidence>
<keyword evidence="5" id="KW-1185">Reference proteome</keyword>
<dbReference type="SFLD" id="SFLDG01129">
    <property type="entry name" value="C1.5:_HAD__Beta-PGM__Phosphata"/>
    <property type="match status" value="1"/>
</dbReference>
<comment type="function">
    <text evidence="3">Catalyzes the hydrolytic dehalogenation of small (S)-2-haloalkanoic acids to yield the corresponding (R)-2-hydroxyalkanoic acids.</text>
</comment>
<dbReference type="GO" id="GO:0016787">
    <property type="term" value="F:hydrolase activity"/>
    <property type="evidence" value="ECO:0007669"/>
    <property type="project" value="UniProtKB-KW"/>
</dbReference>
<dbReference type="Gene3D" id="1.10.150.240">
    <property type="entry name" value="Putative phosphatase, domain 2"/>
    <property type="match status" value="1"/>
</dbReference>
<dbReference type="PANTHER" id="PTHR43316:SF3">
    <property type="entry name" value="HALOACID DEHALOGENASE, TYPE II (AFU_ORTHOLOGUE AFUA_2G07750)-RELATED"/>
    <property type="match status" value="1"/>
</dbReference>
<dbReference type="NCBIfam" id="TIGR01428">
    <property type="entry name" value="HAD_type_II"/>
    <property type="match status" value="1"/>
</dbReference>
<dbReference type="Proteomes" id="UP000063429">
    <property type="component" value="Chromosome"/>
</dbReference>
<name>A0ABN4HZB7_9BURK</name>
<comment type="similarity">
    <text evidence="1 3">Belongs to the HAD-like hydrolase superfamily. S-2-haloalkanoic acid dehalogenase family.</text>
</comment>
<organism evidence="4 5">
    <name type="scientific">Herbaspirillum hiltneri N3</name>
    <dbReference type="NCBI Taxonomy" id="1262470"/>
    <lineage>
        <taxon>Bacteria</taxon>
        <taxon>Pseudomonadati</taxon>
        <taxon>Pseudomonadota</taxon>
        <taxon>Betaproteobacteria</taxon>
        <taxon>Burkholderiales</taxon>
        <taxon>Oxalobacteraceae</taxon>
        <taxon>Herbaspirillum</taxon>
    </lineage>
</organism>
<dbReference type="SFLD" id="SFLDS00003">
    <property type="entry name" value="Haloacid_Dehalogenase"/>
    <property type="match status" value="1"/>
</dbReference>
<accession>A0ABN4HZB7</accession>
<dbReference type="InterPro" id="IPR023214">
    <property type="entry name" value="HAD_sf"/>
</dbReference>
<dbReference type="NCBIfam" id="TIGR01493">
    <property type="entry name" value="HAD-SF-IA-v2"/>
    <property type="match status" value="1"/>
</dbReference>
<reference evidence="5" key="1">
    <citation type="journal article" date="2015" name="Genome Announc.">
        <title>Complete Genome Sequence of Herbaspirillum hiltneri N3 (DSM 17495), Isolated from Surface-Sterilized Wheat Roots.</title>
        <authorList>
            <person name="Guizelini D."/>
            <person name="Saizaki P.M."/>
            <person name="Coimbra N.A."/>
            <person name="Weiss V.A."/>
            <person name="Faoro H."/>
            <person name="Sfeir M.Z."/>
            <person name="Baura V.A."/>
            <person name="Monteiro R.A."/>
            <person name="Chubatsu L.S."/>
            <person name="Souza E.M."/>
            <person name="Cruz L.M."/>
            <person name="Pedrosa F.O."/>
            <person name="Raittz R.T."/>
            <person name="Marchaukoski J.N."/>
            <person name="Steffens M.B."/>
        </authorList>
    </citation>
    <scope>NUCLEOTIDE SEQUENCE [LARGE SCALE GENOMIC DNA]</scope>
    <source>
        <strain evidence="5">N3</strain>
    </source>
</reference>
<keyword evidence="2 3" id="KW-0378">Hydrolase</keyword>
<dbReference type="EC" id="3.8.1.2" evidence="3"/>
<dbReference type="CDD" id="cd02588">
    <property type="entry name" value="HAD_L2-DEX"/>
    <property type="match status" value="1"/>
</dbReference>
<dbReference type="InterPro" id="IPR051540">
    <property type="entry name" value="S-2-haloacid_dehalogenase"/>
</dbReference>
<evidence type="ECO:0000313" key="5">
    <source>
        <dbReference type="Proteomes" id="UP000063429"/>
    </source>
</evidence>
<dbReference type="SFLD" id="SFLDF00045">
    <property type="entry name" value="2-haloacid_dehalogenase"/>
    <property type="match status" value="1"/>
</dbReference>
<dbReference type="InterPro" id="IPR023198">
    <property type="entry name" value="PGP-like_dom2"/>
</dbReference>
<dbReference type="Gene3D" id="3.40.50.1000">
    <property type="entry name" value="HAD superfamily/HAD-like"/>
    <property type="match status" value="1"/>
</dbReference>
<dbReference type="EMBL" id="CP011409">
    <property type="protein sequence ID" value="AKZ63972.1"/>
    <property type="molecule type" value="Genomic_DNA"/>
</dbReference>
<dbReference type="InterPro" id="IPR036412">
    <property type="entry name" value="HAD-like_sf"/>
</dbReference>
<gene>
    <name evidence="4" type="ORF">F506_16060</name>
</gene>
<dbReference type="InterPro" id="IPR006328">
    <property type="entry name" value="2-HAD"/>
</dbReference>
<dbReference type="PRINTS" id="PR00413">
    <property type="entry name" value="HADHALOGNASE"/>
</dbReference>
<dbReference type="PANTHER" id="PTHR43316">
    <property type="entry name" value="HYDROLASE, HALOACID DELAHOGENASE-RELATED"/>
    <property type="match status" value="1"/>
</dbReference>
<dbReference type="InterPro" id="IPR006439">
    <property type="entry name" value="HAD-SF_hydro_IA"/>
</dbReference>
<evidence type="ECO:0000313" key="4">
    <source>
        <dbReference type="EMBL" id="AKZ63972.1"/>
    </source>
</evidence>
<proteinExistence type="inferred from homology"/>
<evidence type="ECO:0000256" key="3">
    <source>
        <dbReference type="RuleBase" id="RU368077"/>
    </source>
</evidence>
<evidence type="ECO:0000256" key="2">
    <source>
        <dbReference type="ARBA" id="ARBA00022801"/>
    </source>
</evidence>
<sequence length="229" mass="24763">MNKLAGIKAVVFDLYGTLYNVHSVAQRCDEAAPGRGMEVSVLWRQKQLEYSWLRSLMGQTISFEQATRDALAFVSAHFKLELDTAAMETLCDAYLNLSPYPEVPDALRKLQEMKLPMAILSNGSDFSISKVVGGSGLQSFFSHLLSVDAVGVFKPDSRVYALAGKAFSLAPEEMLFVSSNAWDAAGAAHYGFTVCWINRSGNTFDELGISPAVVVGGLDEVPGLLLNGA</sequence>
<dbReference type="Pfam" id="PF00702">
    <property type="entry name" value="Hydrolase"/>
    <property type="match status" value="1"/>
</dbReference>
<dbReference type="SUPFAM" id="SSF56784">
    <property type="entry name" value="HAD-like"/>
    <property type="match status" value="1"/>
</dbReference>
<dbReference type="SFLD" id="SFLDG01135">
    <property type="entry name" value="C1.5.6:_HAD__Beta-PGM__Phospha"/>
    <property type="match status" value="1"/>
</dbReference>
<comment type="catalytic activity">
    <reaction evidence="3">
        <text>an (S)-2-haloacid + H2O = a (2R)-2-hydroxycarboxylate + a halide anion + H(+)</text>
        <dbReference type="Rhea" id="RHEA:11192"/>
        <dbReference type="ChEBI" id="CHEBI:15377"/>
        <dbReference type="ChEBI" id="CHEBI:15378"/>
        <dbReference type="ChEBI" id="CHEBI:16042"/>
        <dbReference type="ChEBI" id="CHEBI:58314"/>
        <dbReference type="ChEBI" id="CHEBI:137405"/>
        <dbReference type="EC" id="3.8.1.2"/>
    </reaction>
</comment>
<protein>
    <recommendedName>
        <fullName evidence="3">(S)-2-haloacid dehalogenase</fullName>
        <ecNumber evidence="3">3.8.1.2</ecNumber>
    </recommendedName>
    <alternativeName>
        <fullName evidence="3">2-haloalkanoic acid dehalogenase</fullName>
    </alternativeName>
    <alternativeName>
        <fullName evidence="3">Halocarboxylic acid halidohydrolase</fullName>
    </alternativeName>
    <alternativeName>
        <fullName evidence="3">L-2-haloacid dehalogenase</fullName>
    </alternativeName>
</protein>